<dbReference type="GO" id="GO:0016020">
    <property type="term" value="C:membrane"/>
    <property type="evidence" value="ECO:0007669"/>
    <property type="project" value="InterPro"/>
</dbReference>
<evidence type="ECO:0000313" key="3">
    <source>
        <dbReference type="EnsemblMetazoa" id="PPAI002734-PA"/>
    </source>
</evidence>
<name>A0A1B0D5H7_PHLPP</name>
<feature type="domain" description="Frizzled/Smoothened 7TM" evidence="2">
    <location>
        <begin position="11"/>
        <end position="76"/>
    </location>
</feature>
<proteinExistence type="predicted"/>
<evidence type="ECO:0000256" key="1">
    <source>
        <dbReference type="ARBA" id="ARBA00023170"/>
    </source>
</evidence>
<protein>
    <recommendedName>
        <fullName evidence="2">Frizzled/Smoothened 7TM domain-containing protein</fullName>
    </recommendedName>
</protein>
<accession>A0A1B0D5H7</accession>
<reference evidence="3" key="1">
    <citation type="submission" date="2022-08" db="UniProtKB">
        <authorList>
            <consortium name="EnsemblMetazoa"/>
        </authorList>
    </citation>
    <scope>IDENTIFICATION</scope>
    <source>
        <strain evidence="3">Israel</strain>
    </source>
</reference>
<dbReference type="EMBL" id="AJVK01025259">
    <property type="status" value="NOT_ANNOTATED_CDS"/>
    <property type="molecule type" value="Genomic_DNA"/>
</dbReference>
<dbReference type="GO" id="GO:0007166">
    <property type="term" value="P:cell surface receptor signaling pathway"/>
    <property type="evidence" value="ECO:0007669"/>
    <property type="project" value="InterPro"/>
</dbReference>
<dbReference type="InterPro" id="IPR000539">
    <property type="entry name" value="Frizzled/Smoothened_7TM"/>
</dbReference>
<dbReference type="EnsemblMetazoa" id="PPAI002734-RA">
    <property type="protein sequence ID" value="PPAI002734-PA"/>
    <property type="gene ID" value="PPAI002734"/>
</dbReference>
<dbReference type="Gene3D" id="1.20.1070.10">
    <property type="entry name" value="Rhodopsin 7-helix transmembrane proteins"/>
    <property type="match status" value="1"/>
</dbReference>
<sequence>MFNECLQIPFVRWAILCFYWHLAVRRTRMENLTERPGQPKFRNDSYSSLTQLTAWGVPALQTVAVLVSRFVDADELLERHLEEDRPEF</sequence>
<dbReference type="VEuPathDB" id="VectorBase:PPAPM1_008112"/>
<organism evidence="3 4">
    <name type="scientific">Phlebotomus papatasi</name>
    <name type="common">Sandfly</name>
    <dbReference type="NCBI Taxonomy" id="29031"/>
    <lineage>
        <taxon>Eukaryota</taxon>
        <taxon>Metazoa</taxon>
        <taxon>Ecdysozoa</taxon>
        <taxon>Arthropoda</taxon>
        <taxon>Hexapoda</taxon>
        <taxon>Insecta</taxon>
        <taxon>Pterygota</taxon>
        <taxon>Neoptera</taxon>
        <taxon>Endopterygota</taxon>
        <taxon>Diptera</taxon>
        <taxon>Nematocera</taxon>
        <taxon>Psychodoidea</taxon>
        <taxon>Psychodidae</taxon>
        <taxon>Phlebotomus</taxon>
        <taxon>Phlebotomus</taxon>
    </lineage>
</organism>
<keyword evidence="4" id="KW-1185">Reference proteome</keyword>
<keyword evidence="1" id="KW-0675">Receptor</keyword>
<dbReference type="AlphaFoldDB" id="A0A1B0D5H7"/>
<dbReference type="Proteomes" id="UP000092462">
    <property type="component" value="Unassembled WGS sequence"/>
</dbReference>
<evidence type="ECO:0000259" key="2">
    <source>
        <dbReference type="Pfam" id="PF01534"/>
    </source>
</evidence>
<dbReference type="VEuPathDB" id="VectorBase:PPAI002734"/>
<dbReference type="Pfam" id="PF01534">
    <property type="entry name" value="Frizzled"/>
    <property type="match status" value="1"/>
</dbReference>
<evidence type="ECO:0000313" key="4">
    <source>
        <dbReference type="Proteomes" id="UP000092462"/>
    </source>
</evidence>